<comment type="caution">
    <text evidence="1">The sequence shown here is derived from an EMBL/GenBank/DDBJ whole genome shotgun (WGS) entry which is preliminary data.</text>
</comment>
<sequence>MVVAGVPEAIPNSLFLAVIEANDDTVFFEAIDAPKLLQVLPKMSCTGRISLDVARDHLSVVEHLGRQEMQIGVAALVDEKSGVDGVCCLCPGHRTDG</sequence>
<dbReference type="AlphaFoldDB" id="A0A179H851"/>
<reference evidence="1 2" key="1">
    <citation type="submission" date="2016-01" db="EMBL/GenBank/DDBJ databases">
        <title>Biosynthesis of antibiotic leucinostatins and their inhibition on Phytophthora in bio-control Purpureocillium lilacinum.</title>
        <authorList>
            <person name="Wang G."/>
            <person name="Liu Z."/>
            <person name="Lin R."/>
            <person name="Li E."/>
            <person name="Mao Z."/>
            <person name="Ling J."/>
            <person name="Yin W."/>
            <person name="Xie B."/>
        </authorList>
    </citation>
    <scope>NUCLEOTIDE SEQUENCE [LARGE SCALE GENOMIC DNA]</scope>
    <source>
        <strain evidence="1">PLBJ-1</strain>
    </source>
</reference>
<accession>A0A179H851</accession>
<protein>
    <submittedName>
        <fullName evidence="1">Uncharacterized protein</fullName>
    </submittedName>
</protein>
<dbReference type="EMBL" id="LSBH01000001">
    <property type="protein sequence ID" value="OAQ86415.1"/>
    <property type="molecule type" value="Genomic_DNA"/>
</dbReference>
<evidence type="ECO:0000313" key="2">
    <source>
        <dbReference type="Proteomes" id="UP000078240"/>
    </source>
</evidence>
<name>A0A179H851_PURLI</name>
<proteinExistence type="predicted"/>
<organism evidence="1 2">
    <name type="scientific">Purpureocillium lilacinum</name>
    <name type="common">Paecilomyces lilacinus</name>
    <dbReference type="NCBI Taxonomy" id="33203"/>
    <lineage>
        <taxon>Eukaryota</taxon>
        <taxon>Fungi</taxon>
        <taxon>Dikarya</taxon>
        <taxon>Ascomycota</taxon>
        <taxon>Pezizomycotina</taxon>
        <taxon>Sordariomycetes</taxon>
        <taxon>Hypocreomycetidae</taxon>
        <taxon>Hypocreales</taxon>
        <taxon>Ophiocordycipitaceae</taxon>
        <taxon>Purpureocillium</taxon>
    </lineage>
</organism>
<gene>
    <name evidence="1" type="ORF">VFPBJ_00455</name>
</gene>
<dbReference type="Proteomes" id="UP000078240">
    <property type="component" value="Unassembled WGS sequence"/>
</dbReference>
<evidence type="ECO:0000313" key="1">
    <source>
        <dbReference type="EMBL" id="OAQ86415.1"/>
    </source>
</evidence>